<keyword evidence="1" id="KW-0812">Transmembrane</keyword>
<evidence type="ECO:0000256" key="1">
    <source>
        <dbReference type="SAM" id="Phobius"/>
    </source>
</evidence>
<accession>A0A9P0G7X4</accession>
<sequence length="213" mass="24043">MLQFAGVTITSYIFLGIVHNVFLPAAIVGLGNATCSYKVMEIRKITDRCIINENSHSEDIYLNDYISSPYQLVLKRCSLKPQLDECLEKSISVCQDCLNSTHLKGIDVWKQIDNEVAAYICEDNALIAKDLLEKGESSCWGKGISVLTNQCLLNYKNPLPLYDIEGIGKQCSQLEDLESCFEKNELPICYQNVFKKTTKKIMAIVRSHMCKNN</sequence>
<dbReference type="InterPro" id="IPR009832">
    <property type="entry name" value="DUF1397"/>
</dbReference>
<dbReference type="OrthoDB" id="6659409at2759"/>
<feature type="transmembrane region" description="Helical" evidence="1">
    <location>
        <begin position="12"/>
        <end position="35"/>
    </location>
</feature>
<dbReference type="Proteomes" id="UP001153636">
    <property type="component" value="Chromosome 19"/>
</dbReference>
<dbReference type="EMBL" id="OV651831">
    <property type="protein sequence ID" value="CAH1105454.1"/>
    <property type="molecule type" value="Genomic_DNA"/>
</dbReference>
<keyword evidence="1" id="KW-0472">Membrane</keyword>
<dbReference type="Pfam" id="PF07165">
    <property type="entry name" value="DUF1397"/>
    <property type="match status" value="1"/>
</dbReference>
<dbReference type="AlphaFoldDB" id="A0A9P0G7X4"/>
<protein>
    <submittedName>
        <fullName evidence="2">Uncharacterized protein</fullName>
    </submittedName>
</protein>
<evidence type="ECO:0000313" key="3">
    <source>
        <dbReference type="Proteomes" id="UP001153636"/>
    </source>
</evidence>
<organism evidence="2 3">
    <name type="scientific">Psylliodes chrysocephalus</name>
    <dbReference type="NCBI Taxonomy" id="3402493"/>
    <lineage>
        <taxon>Eukaryota</taxon>
        <taxon>Metazoa</taxon>
        <taxon>Ecdysozoa</taxon>
        <taxon>Arthropoda</taxon>
        <taxon>Hexapoda</taxon>
        <taxon>Insecta</taxon>
        <taxon>Pterygota</taxon>
        <taxon>Neoptera</taxon>
        <taxon>Endopterygota</taxon>
        <taxon>Coleoptera</taxon>
        <taxon>Polyphaga</taxon>
        <taxon>Cucujiformia</taxon>
        <taxon>Chrysomeloidea</taxon>
        <taxon>Chrysomelidae</taxon>
        <taxon>Galerucinae</taxon>
        <taxon>Alticini</taxon>
        <taxon>Psylliodes</taxon>
    </lineage>
</organism>
<keyword evidence="3" id="KW-1185">Reference proteome</keyword>
<keyword evidence="1" id="KW-1133">Transmembrane helix</keyword>
<proteinExistence type="predicted"/>
<reference evidence="2" key="1">
    <citation type="submission" date="2022-01" db="EMBL/GenBank/DDBJ databases">
        <authorList>
            <person name="King R."/>
        </authorList>
    </citation>
    <scope>NUCLEOTIDE SEQUENCE</scope>
</reference>
<evidence type="ECO:0000313" key="2">
    <source>
        <dbReference type="EMBL" id="CAH1105454.1"/>
    </source>
</evidence>
<gene>
    <name evidence="2" type="ORF">PSYICH_LOCUS6161</name>
</gene>
<name>A0A9P0G7X4_9CUCU</name>